<dbReference type="SUPFAM" id="SSF74653">
    <property type="entry name" value="TolA/TonB C-terminal domain"/>
    <property type="match status" value="1"/>
</dbReference>
<dbReference type="RefSeq" id="WP_322414314.1">
    <property type="nucleotide sequence ID" value="NZ_CP139858.1"/>
</dbReference>
<protein>
    <submittedName>
        <fullName evidence="1">Cell envelope integrity protein TolA</fullName>
    </submittedName>
</protein>
<proteinExistence type="predicted"/>
<evidence type="ECO:0000313" key="2">
    <source>
        <dbReference type="Proteomes" id="UP001322481"/>
    </source>
</evidence>
<name>A0ABZ0VTH3_9HYPH</name>
<sequence>MPFSILTMCGLRGSPRHRPFHGPPGIRWSLAAALISGCGASRADVAVTWDIHGYLMKAIQACWAVPANATSVARVRINLNKDGSLAGPPKILDPVPPPLDKVAEAAARAITRCAPFSGLVPYAAHYDLWREVVLTFHPAHVTMGGPPAVGANDIDKFFEKYKKAK</sequence>
<dbReference type="EMBL" id="CP139858">
    <property type="protein sequence ID" value="WQB99504.1"/>
    <property type="molecule type" value="Genomic_DNA"/>
</dbReference>
<gene>
    <name evidence="1" type="ORF">U0R22_003683</name>
</gene>
<dbReference type="Gene3D" id="3.30.1150.10">
    <property type="match status" value="1"/>
</dbReference>
<keyword evidence="2" id="KW-1185">Reference proteome</keyword>
<organism evidence="1 2">
    <name type="scientific">Mesorhizobium huakuii</name>
    <dbReference type="NCBI Taxonomy" id="28104"/>
    <lineage>
        <taxon>Bacteria</taxon>
        <taxon>Pseudomonadati</taxon>
        <taxon>Pseudomonadota</taxon>
        <taxon>Alphaproteobacteria</taxon>
        <taxon>Hyphomicrobiales</taxon>
        <taxon>Phyllobacteriaceae</taxon>
        <taxon>Mesorhizobium</taxon>
    </lineage>
</organism>
<dbReference type="Proteomes" id="UP001322481">
    <property type="component" value="Chromosome"/>
</dbReference>
<reference evidence="1 2" key="1">
    <citation type="submission" date="2023-11" db="EMBL/GenBank/DDBJ databases">
        <authorList>
            <person name="Panchal A.K."/>
            <person name="Meaney J.S."/>
            <person name="Karas B.J."/>
            <person name="diCenzo G.C."/>
        </authorList>
    </citation>
    <scope>NUCLEOTIDE SEQUENCE [LARGE SCALE GENOMIC DNA]</scope>
    <source>
        <strain evidence="1 2">NZP2235</strain>
    </source>
</reference>
<accession>A0ABZ0VTH3</accession>
<evidence type="ECO:0000313" key="1">
    <source>
        <dbReference type="EMBL" id="WQB99504.1"/>
    </source>
</evidence>